<dbReference type="AlphaFoldDB" id="A0A813H9J7"/>
<sequence>MWRCAACGLRTEDPGDGAGWRSWVDGYLEEARCSGQAGRRCHWRVGDRQIGLWKVIGIDSPLFVCCGGCLVVFAEWLENHIRVSTLGLQVSSKFALYFTGLVLSTLAAIVGSGRKDKFNNLVQIRPTVQHCSACACGL</sequence>
<keyword evidence="1" id="KW-1133">Transmembrane helix</keyword>
<protein>
    <submittedName>
        <fullName evidence="2">Uncharacterized protein</fullName>
    </submittedName>
</protein>
<name>A0A813H9J7_POLGL</name>
<reference evidence="2" key="1">
    <citation type="submission" date="2021-02" db="EMBL/GenBank/DDBJ databases">
        <authorList>
            <person name="Dougan E. K."/>
            <person name="Rhodes N."/>
            <person name="Thang M."/>
            <person name="Chan C."/>
        </authorList>
    </citation>
    <scope>NUCLEOTIDE SEQUENCE</scope>
</reference>
<dbReference type="Proteomes" id="UP000654075">
    <property type="component" value="Unassembled WGS sequence"/>
</dbReference>
<accession>A0A813H9J7</accession>
<feature type="transmembrane region" description="Helical" evidence="1">
    <location>
        <begin position="94"/>
        <end position="111"/>
    </location>
</feature>
<evidence type="ECO:0000313" key="2">
    <source>
        <dbReference type="EMBL" id="CAE8634292.1"/>
    </source>
</evidence>
<keyword evidence="3" id="KW-1185">Reference proteome</keyword>
<evidence type="ECO:0000313" key="3">
    <source>
        <dbReference type="Proteomes" id="UP000654075"/>
    </source>
</evidence>
<gene>
    <name evidence="2" type="ORF">PGLA1383_LOCUS49943</name>
</gene>
<evidence type="ECO:0000256" key="1">
    <source>
        <dbReference type="SAM" id="Phobius"/>
    </source>
</evidence>
<dbReference type="EMBL" id="CAJNNV010030959">
    <property type="protein sequence ID" value="CAE8634292.1"/>
    <property type="molecule type" value="Genomic_DNA"/>
</dbReference>
<proteinExistence type="predicted"/>
<organism evidence="2 3">
    <name type="scientific">Polarella glacialis</name>
    <name type="common">Dinoflagellate</name>
    <dbReference type="NCBI Taxonomy" id="89957"/>
    <lineage>
        <taxon>Eukaryota</taxon>
        <taxon>Sar</taxon>
        <taxon>Alveolata</taxon>
        <taxon>Dinophyceae</taxon>
        <taxon>Suessiales</taxon>
        <taxon>Suessiaceae</taxon>
        <taxon>Polarella</taxon>
    </lineage>
</organism>
<comment type="caution">
    <text evidence="2">The sequence shown here is derived from an EMBL/GenBank/DDBJ whole genome shotgun (WGS) entry which is preliminary data.</text>
</comment>
<keyword evidence="1" id="KW-0472">Membrane</keyword>
<keyword evidence="1" id="KW-0812">Transmembrane</keyword>
<feature type="transmembrane region" description="Helical" evidence="1">
    <location>
        <begin position="52"/>
        <end position="74"/>
    </location>
</feature>